<dbReference type="KEGG" id="pfla:Pflav_035950"/>
<dbReference type="Proteomes" id="UP000502508">
    <property type="component" value="Chromosome"/>
</dbReference>
<evidence type="ECO:0000256" key="1">
    <source>
        <dbReference type="SAM" id="MobiDB-lite"/>
    </source>
</evidence>
<dbReference type="EMBL" id="AP022870">
    <property type="protein sequence ID" value="BCB77185.1"/>
    <property type="molecule type" value="Genomic_DNA"/>
</dbReference>
<accession>A0A6F8XTM9</accession>
<feature type="compositionally biased region" description="Basic and acidic residues" evidence="1">
    <location>
        <begin position="22"/>
        <end position="38"/>
    </location>
</feature>
<feature type="region of interest" description="Disordered" evidence="1">
    <location>
        <begin position="1"/>
        <end position="53"/>
    </location>
</feature>
<keyword evidence="3" id="KW-1185">Reference proteome</keyword>
<proteinExistence type="predicted"/>
<organism evidence="2 3">
    <name type="scientific">Phytohabitans flavus</name>
    <dbReference type="NCBI Taxonomy" id="1076124"/>
    <lineage>
        <taxon>Bacteria</taxon>
        <taxon>Bacillati</taxon>
        <taxon>Actinomycetota</taxon>
        <taxon>Actinomycetes</taxon>
        <taxon>Micromonosporales</taxon>
        <taxon>Micromonosporaceae</taxon>
    </lineage>
</organism>
<reference evidence="2 3" key="2">
    <citation type="submission" date="2020-03" db="EMBL/GenBank/DDBJ databases">
        <authorList>
            <person name="Ichikawa N."/>
            <person name="Kimura A."/>
            <person name="Kitahashi Y."/>
            <person name="Uohara A."/>
        </authorList>
    </citation>
    <scope>NUCLEOTIDE SEQUENCE [LARGE SCALE GENOMIC DNA]</scope>
    <source>
        <strain evidence="2 3">NBRC 107702</strain>
    </source>
</reference>
<evidence type="ECO:0000313" key="3">
    <source>
        <dbReference type="Proteomes" id="UP000502508"/>
    </source>
</evidence>
<gene>
    <name evidence="2" type="ORF">Pflav_035950</name>
</gene>
<protein>
    <submittedName>
        <fullName evidence="2">Uncharacterized protein</fullName>
    </submittedName>
</protein>
<reference evidence="2 3" key="1">
    <citation type="submission" date="2020-03" db="EMBL/GenBank/DDBJ databases">
        <title>Whole genome shotgun sequence of Phytohabitans flavus NBRC 107702.</title>
        <authorList>
            <person name="Komaki H."/>
            <person name="Tamura T."/>
        </authorList>
    </citation>
    <scope>NUCLEOTIDE SEQUENCE [LARGE SCALE GENOMIC DNA]</scope>
    <source>
        <strain evidence="2 3">NBRC 107702</strain>
    </source>
</reference>
<sequence length="133" mass="15303">MRGGLVTRERSRRRVAVQQLSDVEHAPSRRETSSRLEDQFQDQDLGYRDVRGGPDRCSRGLTLRASTTEQAPPDAGSFLWDSEGRVLDRWAPVRGIGAARQQRHRRHQQMEIWPFKRLTREKSILSPKAALLT</sequence>
<evidence type="ECO:0000313" key="2">
    <source>
        <dbReference type="EMBL" id="BCB77185.1"/>
    </source>
</evidence>
<name>A0A6F8XTM9_9ACTN</name>
<dbReference type="AlphaFoldDB" id="A0A6F8XTM9"/>